<evidence type="ECO:0000313" key="4">
    <source>
        <dbReference type="Proteomes" id="UP000276864"/>
    </source>
</evidence>
<dbReference type="Proteomes" id="UP000276864">
    <property type="component" value="Unassembled WGS sequence"/>
</dbReference>
<feature type="compositionally biased region" description="Basic and acidic residues" evidence="1">
    <location>
        <begin position="10"/>
        <end position="24"/>
    </location>
</feature>
<sequence>MPTPQSTVYSKDEELGKRDDDFRPKRSSTANSLMQPWQWRKRRLFLVVAVALFVYVFVKNIPTDLGPADERLGYPMRRPGQVPRSRPQQGTPPGYPKTEPVGAPRRLPQKDEEADMHYYDGPIRYHRLALSLRGIQRTKGSALDNRNVLFSVSSLKSASNLMPMACEMARWDRNYVHFALHGRDSLPLQDILEINGVSKEDCPVSFHDARAEYSEYSSDQRAEAAVAGSMKHFQDYMHPQAIITDDGEIEEAFHARALRRKGKDMGVTVIEIPAGRYEEFFYITRLDSGSLSNWFRPNVDILVHAAPGNSGSLLRLLSSLESAYYTGLRLPKLTIELPNDVELAVQKYLALMDWPQGSGSSHENQSALTLHHRISSSRQSPEQASIRFLESVFPKNTVDNHVLILSPQAELSPMYLQYLHYLILEYKYSKFAAPDSENLLGISLDVPSTFLNGSNGFSAPKIADAHSAKLLSEKDHDQQSPSPFLYQAPSATASLIFGSKWATMHDFLTKRINARHSGLSQKMEKLVSETEPSWLEYLLELMRARGYYILHPASSFVTVHNELAQIPEEYLHRTEKDKPASQDPDTAPPEDEDFLLASNGPTLHEHVEHESRTTQPLHSLLPFAGDLPELAHLPFISHEGELIDFAQVAEQRDTYLPSFRQHVGGCAPEEAARKRVPHDSNTDDLFCLPGAEVEYEDEMETEAAAKTGMEEIEAVIRLGKGAWAAEIVELWANLLGDERERLDGRGDDAVEVAGDGLSSKLVQQARSVCGVEADWQLTILNVSEVEGVEGVWASVATEEHRLDKVHGEDLAGDVGVGVWLDTVGPVVGDFLTLTCNPGAVILLHSVEERRDRLEVWSVAARAAGHKLVEERGSSEEQEGERAEVEVGVFHLRLAPAVGAVVAQVLTVEGAVAGIVHHTEESTVEAEVVTIAREEIVTGEGGVGLELVVSVQSRLASRQQRVERSP</sequence>
<accession>A0A3M7BIU2</accession>
<feature type="region of interest" description="Disordered" evidence="1">
    <location>
        <begin position="68"/>
        <end position="106"/>
    </location>
</feature>
<dbReference type="EMBL" id="QWIM01000118">
    <property type="protein sequence ID" value="RMY39447.1"/>
    <property type="molecule type" value="Genomic_DNA"/>
</dbReference>
<keyword evidence="2" id="KW-0812">Transmembrane</keyword>
<feature type="region of interest" description="Disordered" evidence="1">
    <location>
        <begin position="1"/>
        <end position="31"/>
    </location>
</feature>
<comment type="caution">
    <text evidence="3">The sequence shown here is derived from an EMBL/GenBank/DDBJ whole genome shotgun (WGS) entry which is preliminary data.</text>
</comment>
<feature type="transmembrane region" description="Helical" evidence="2">
    <location>
        <begin position="44"/>
        <end position="62"/>
    </location>
</feature>
<dbReference type="AlphaFoldDB" id="A0A3M7BIU2"/>
<gene>
    <name evidence="3" type="ORF">D0866_01932</name>
</gene>
<feature type="region of interest" description="Disordered" evidence="1">
    <location>
        <begin position="574"/>
        <end position="597"/>
    </location>
</feature>
<evidence type="ECO:0000313" key="3">
    <source>
        <dbReference type="EMBL" id="RMY39447.1"/>
    </source>
</evidence>
<proteinExistence type="predicted"/>
<evidence type="ECO:0000256" key="1">
    <source>
        <dbReference type="SAM" id="MobiDB-lite"/>
    </source>
</evidence>
<dbReference type="PANTHER" id="PTHR33604">
    <property type="entry name" value="OSJNBA0004B13.7 PROTEIN"/>
    <property type="match status" value="1"/>
</dbReference>
<organism evidence="3 4">
    <name type="scientific">Hortaea werneckii</name>
    <name type="common">Black yeast</name>
    <name type="synonym">Cladosporium werneckii</name>
    <dbReference type="NCBI Taxonomy" id="91943"/>
    <lineage>
        <taxon>Eukaryota</taxon>
        <taxon>Fungi</taxon>
        <taxon>Dikarya</taxon>
        <taxon>Ascomycota</taxon>
        <taxon>Pezizomycotina</taxon>
        <taxon>Dothideomycetes</taxon>
        <taxon>Dothideomycetidae</taxon>
        <taxon>Mycosphaerellales</taxon>
        <taxon>Teratosphaeriaceae</taxon>
        <taxon>Hortaea</taxon>
    </lineage>
</organism>
<protein>
    <submittedName>
        <fullName evidence="3">Uncharacterized protein</fullName>
    </submittedName>
</protein>
<name>A0A3M7BIU2_HORWE</name>
<dbReference type="PANTHER" id="PTHR33604:SF3">
    <property type="entry name" value="OSJNBA0004B13.7 PROTEIN"/>
    <property type="match status" value="1"/>
</dbReference>
<keyword evidence="2" id="KW-1133">Transmembrane helix</keyword>
<evidence type="ECO:0000256" key="2">
    <source>
        <dbReference type="SAM" id="Phobius"/>
    </source>
</evidence>
<keyword evidence="2" id="KW-0472">Membrane</keyword>
<reference evidence="3 4" key="1">
    <citation type="journal article" date="2018" name="BMC Genomics">
        <title>Genomic evidence for intraspecific hybridization in a clonal and extremely halotolerant yeast.</title>
        <authorList>
            <person name="Gostincar C."/>
            <person name="Stajich J.E."/>
            <person name="Zupancic J."/>
            <person name="Zalar P."/>
            <person name="Gunde-Cimerman N."/>
        </authorList>
    </citation>
    <scope>NUCLEOTIDE SEQUENCE [LARGE SCALE GENOMIC DNA]</scope>
    <source>
        <strain evidence="3 4">EXF-6651</strain>
    </source>
</reference>